<reference evidence="3 4" key="1">
    <citation type="submission" date="2014-02" db="EMBL/GenBank/DDBJ databases">
        <title>Transposable element dynamics among asymbiotic and ectomycorrhizal Amanita fungi.</title>
        <authorList>
            <consortium name="DOE Joint Genome Institute"/>
            <person name="Hess J."/>
            <person name="Skrede I."/>
            <person name="Wolfe B."/>
            <person name="LaButti K."/>
            <person name="Ohm R.A."/>
            <person name="Grigoriev I.V."/>
            <person name="Pringle A."/>
        </authorList>
    </citation>
    <scope>NUCLEOTIDE SEQUENCE [LARGE SCALE GENOMIC DNA]</scope>
    <source>
        <strain evidence="3 4">SKay4041</strain>
    </source>
</reference>
<dbReference type="InterPro" id="IPR021100">
    <property type="entry name" value="N-glycosylation_EOS1"/>
</dbReference>
<keyword evidence="2" id="KW-1133">Transmembrane helix</keyword>
<feature type="region of interest" description="Disordered" evidence="1">
    <location>
        <begin position="214"/>
        <end position="233"/>
    </location>
</feature>
<dbReference type="EMBL" id="KZ302701">
    <property type="protein sequence ID" value="PFH44917.1"/>
    <property type="molecule type" value="Genomic_DNA"/>
</dbReference>
<dbReference type="AlphaFoldDB" id="A0A2A9N9P8"/>
<name>A0A2A9N9P8_9AGAR</name>
<accession>A0A2A9N9P8</accession>
<keyword evidence="2" id="KW-0472">Membrane</keyword>
<proteinExistence type="predicted"/>
<protein>
    <recommendedName>
        <fullName evidence="5">N-glycosylation protein EOS1</fullName>
    </recommendedName>
</protein>
<dbReference type="STRING" id="703135.A0A2A9N9P8"/>
<evidence type="ECO:0000256" key="2">
    <source>
        <dbReference type="SAM" id="Phobius"/>
    </source>
</evidence>
<feature type="region of interest" description="Disordered" evidence="1">
    <location>
        <begin position="1"/>
        <end position="141"/>
    </location>
</feature>
<dbReference type="OrthoDB" id="2139606at2759"/>
<dbReference type="Pfam" id="PF12326">
    <property type="entry name" value="EOS1"/>
    <property type="match status" value="1"/>
</dbReference>
<dbReference type="Proteomes" id="UP000242287">
    <property type="component" value="Unassembled WGS sequence"/>
</dbReference>
<evidence type="ECO:0000256" key="1">
    <source>
        <dbReference type="SAM" id="MobiDB-lite"/>
    </source>
</evidence>
<feature type="transmembrane region" description="Helical" evidence="2">
    <location>
        <begin position="293"/>
        <end position="317"/>
    </location>
</feature>
<keyword evidence="4" id="KW-1185">Reference proteome</keyword>
<feature type="transmembrane region" description="Helical" evidence="2">
    <location>
        <begin position="255"/>
        <end position="273"/>
    </location>
</feature>
<sequence length="519" mass="56450">MSIPTGPPPPYTPTVFPPPCMSTTTTTTPTTTSGQRSSTLSSSLSAGSLLSRSYPHAGPSSSQTRFQPSSQPISRVGSSHSQHMFLHSSVHNTHTQPHISAQSPAYTLPNAHSYPVGGRVNNDSDSCDDNEDEPEEPIYTSWRNGRPVKYTAHTESTNTCNGGPRSNRTTHTSGLRLRFLRLPEFSFNAAPHVRSGHPAKVKAICTTPGQLCAGETETETDEPPRHLPTSRIIPSSDPVIPPDSLQRLTPFLFEFSRLLAIVPALIGTLYNIYKFYRPPMDEVVPGRKPPERIDFFVSALWAILTGYQCLALTTGLLTRWRLYYPPLSTLIRLLALQGICWPATQLTLSIFEHQKRPVVVWALIGTTTCMSRSVQIWVTSNLRWWEPRGVEIEGGAGAGGGAVNGNGKVISRVGSAEAINGGGSNCPCIAGGSSSVGCGSVGSGCISRKSSVSSEIGVGVQQKARRGGYWRRWGDGGGRWGGRRWDWKEVGVKCMLPAGIMYFVMAWAEQIRREWEVGC</sequence>
<dbReference type="PANTHER" id="PTHR28147">
    <property type="entry name" value="N-GLYCOSYLATION PROTEIN EOS1"/>
    <property type="match status" value="1"/>
</dbReference>
<dbReference type="GO" id="GO:0005789">
    <property type="term" value="C:endoplasmic reticulum membrane"/>
    <property type="evidence" value="ECO:0007669"/>
    <property type="project" value="InterPro"/>
</dbReference>
<evidence type="ECO:0000313" key="3">
    <source>
        <dbReference type="EMBL" id="PFH44917.1"/>
    </source>
</evidence>
<dbReference type="PANTHER" id="PTHR28147:SF1">
    <property type="entry name" value="N-GLYCOSYLATION PROTEIN EOS1"/>
    <property type="match status" value="1"/>
</dbReference>
<dbReference type="GO" id="GO:0006487">
    <property type="term" value="P:protein N-linked glycosylation"/>
    <property type="evidence" value="ECO:0007669"/>
    <property type="project" value="TreeGrafter"/>
</dbReference>
<gene>
    <name evidence="3" type="ORF">AMATHDRAFT_72117</name>
</gene>
<feature type="compositionally biased region" description="Polar residues" evidence="1">
    <location>
        <begin position="89"/>
        <end position="105"/>
    </location>
</feature>
<feature type="compositionally biased region" description="Pro residues" evidence="1">
    <location>
        <begin position="1"/>
        <end position="20"/>
    </location>
</feature>
<feature type="compositionally biased region" description="Low complexity" evidence="1">
    <location>
        <begin position="21"/>
        <end position="53"/>
    </location>
</feature>
<dbReference type="GO" id="GO:0034599">
    <property type="term" value="P:cellular response to oxidative stress"/>
    <property type="evidence" value="ECO:0007669"/>
    <property type="project" value="InterPro"/>
</dbReference>
<feature type="compositionally biased region" description="Acidic residues" evidence="1">
    <location>
        <begin position="125"/>
        <end position="136"/>
    </location>
</feature>
<feature type="compositionally biased region" description="Polar residues" evidence="1">
    <location>
        <begin position="59"/>
        <end position="82"/>
    </location>
</feature>
<keyword evidence="2" id="KW-0812">Transmembrane</keyword>
<organism evidence="3 4">
    <name type="scientific">Amanita thiersii Skay4041</name>
    <dbReference type="NCBI Taxonomy" id="703135"/>
    <lineage>
        <taxon>Eukaryota</taxon>
        <taxon>Fungi</taxon>
        <taxon>Dikarya</taxon>
        <taxon>Basidiomycota</taxon>
        <taxon>Agaricomycotina</taxon>
        <taxon>Agaricomycetes</taxon>
        <taxon>Agaricomycetidae</taxon>
        <taxon>Agaricales</taxon>
        <taxon>Pluteineae</taxon>
        <taxon>Amanitaceae</taxon>
        <taxon>Amanita</taxon>
    </lineage>
</organism>
<evidence type="ECO:0008006" key="5">
    <source>
        <dbReference type="Google" id="ProtNLM"/>
    </source>
</evidence>
<evidence type="ECO:0000313" key="4">
    <source>
        <dbReference type="Proteomes" id="UP000242287"/>
    </source>
</evidence>